<reference evidence="2 3" key="1">
    <citation type="journal article" date="2015" name="Nature">
        <title>rRNA introns, odd ribosomes, and small enigmatic genomes across a large radiation of phyla.</title>
        <authorList>
            <person name="Brown C.T."/>
            <person name="Hug L.A."/>
            <person name="Thomas B.C."/>
            <person name="Sharon I."/>
            <person name="Castelle C.J."/>
            <person name="Singh A."/>
            <person name="Wilkins M.J."/>
            <person name="Williams K.H."/>
            <person name="Banfield J.F."/>
        </authorList>
    </citation>
    <scope>NUCLEOTIDE SEQUENCE [LARGE SCALE GENOMIC DNA]</scope>
</reference>
<proteinExistence type="predicted"/>
<keyword evidence="1" id="KW-1133">Transmembrane helix</keyword>
<dbReference type="AlphaFoldDB" id="A0A0G1AJW4"/>
<sequence length="158" mass="18484">MKTWLAVLFGIFPDVFSFAPLFIWLFGGLIFGYSNFSDFPSPDATEPAKPDTLLIFKITSLLYNFSHSLIAFVVIFGIAYLIFKRPVWEMFAWLLHILIDIPTHSYKFYPTPFLWPASDFKFNGFLWSEPWFIILNYSSLVIVFILLRKKYGGNKRDL</sequence>
<gene>
    <name evidence="2" type="ORF">UU85_C0001G0002</name>
</gene>
<evidence type="ECO:0008006" key="4">
    <source>
        <dbReference type="Google" id="ProtNLM"/>
    </source>
</evidence>
<dbReference type="EMBL" id="LCCF01000001">
    <property type="protein sequence ID" value="KKS25573.1"/>
    <property type="molecule type" value="Genomic_DNA"/>
</dbReference>
<organism evidence="2 3">
    <name type="scientific">Candidatus Wolfebacteria bacterium GW2011_GWA2_42_10</name>
    <dbReference type="NCBI Taxonomy" id="1619004"/>
    <lineage>
        <taxon>Bacteria</taxon>
        <taxon>Candidatus Wolfeibacteriota</taxon>
    </lineage>
</organism>
<keyword evidence="1" id="KW-0472">Membrane</keyword>
<protein>
    <recommendedName>
        <fullName evidence="4">Membrane-bound metal-dependent hydrolase</fullName>
    </recommendedName>
</protein>
<dbReference type="Proteomes" id="UP000034256">
    <property type="component" value="Unassembled WGS sequence"/>
</dbReference>
<keyword evidence="1" id="KW-0812">Transmembrane</keyword>
<evidence type="ECO:0000313" key="3">
    <source>
        <dbReference type="Proteomes" id="UP000034256"/>
    </source>
</evidence>
<evidence type="ECO:0000256" key="1">
    <source>
        <dbReference type="SAM" id="Phobius"/>
    </source>
</evidence>
<feature type="transmembrane region" description="Helical" evidence="1">
    <location>
        <begin position="129"/>
        <end position="147"/>
    </location>
</feature>
<feature type="transmembrane region" description="Helical" evidence="1">
    <location>
        <begin position="61"/>
        <end position="83"/>
    </location>
</feature>
<feature type="transmembrane region" description="Helical" evidence="1">
    <location>
        <begin position="7"/>
        <end position="33"/>
    </location>
</feature>
<accession>A0A0G1AJW4</accession>
<name>A0A0G1AJW4_9BACT</name>
<comment type="caution">
    <text evidence="2">The sequence shown here is derived from an EMBL/GenBank/DDBJ whole genome shotgun (WGS) entry which is preliminary data.</text>
</comment>
<evidence type="ECO:0000313" key="2">
    <source>
        <dbReference type="EMBL" id="KKS25573.1"/>
    </source>
</evidence>